<sequence>MSGWRVLIDIDRCSGIGMCEALAPDVFEVGDDGRVHAPRDDIADGMRDQVEEAARSCPTQSLRVQTA</sequence>
<evidence type="ECO:0000313" key="10">
    <source>
        <dbReference type="EMBL" id="CDQ44758.1"/>
    </source>
</evidence>
<keyword evidence="7" id="KW-0003">3Fe-4S</keyword>
<reference evidence="10" key="2">
    <citation type="submission" date="2015-09" db="EMBL/GenBank/DDBJ databases">
        <title>Draft genome sequence of Mycobacterium neoaurum DSM 44074.</title>
        <authorList>
            <person name="Croce O."/>
            <person name="Robert C."/>
            <person name="Raoult D."/>
            <person name="Drancourt M."/>
        </authorList>
    </citation>
    <scope>NUCLEOTIDE SEQUENCE</scope>
    <source>
        <strain evidence="10">DSM 44074</strain>
    </source>
</reference>
<dbReference type="GO" id="GO:0005506">
    <property type="term" value="F:iron ion binding"/>
    <property type="evidence" value="ECO:0007669"/>
    <property type="project" value="UniProtKB-UniRule"/>
</dbReference>
<protein>
    <recommendedName>
        <fullName evidence="8">Ferredoxin</fullName>
    </recommendedName>
</protein>
<evidence type="ECO:0000256" key="1">
    <source>
        <dbReference type="ARBA" id="ARBA00001927"/>
    </source>
</evidence>
<evidence type="ECO:0000256" key="3">
    <source>
        <dbReference type="ARBA" id="ARBA00022723"/>
    </source>
</evidence>
<comment type="cofactor">
    <cofactor evidence="1">
        <name>[3Fe-4S] cluster</name>
        <dbReference type="ChEBI" id="CHEBI:21137"/>
    </cofactor>
</comment>
<dbReference type="InterPro" id="IPR051269">
    <property type="entry name" value="Fe-S_cluster_ET"/>
</dbReference>
<dbReference type="PROSITE" id="PS51379">
    <property type="entry name" value="4FE4S_FER_2"/>
    <property type="match status" value="1"/>
</dbReference>
<keyword evidence="4 8" id="KW-0249">Electron transport</keyword>
<dbReference type="PANTHER" id="PTHR36923:SF3">
    <property type="entry name" value="FERREDOXIN"/>
    <property type="match status" value="1"/>
</dbReference>
<keyword evidence="6 8" id="KW-0411">Iron-sulfur</keyword>
<reference evidence="10" key="1">
    <citation type="submission" date="2014-05" db="EMBL/GenBank/DDBJ databases">
        <authorList>
            <person name="Urmite Genomes"/>
        </authorList>
    </citation>
    <scope>NUCLEOTIDE SEQUENCE</scope>
    <source>
        <strain evidence="10">DSM 44074</strain>
    </source>
</reference>
<dbReference type="Pfam" id="PF13459">
    <property type="entry name" value="Fer4_15"/>
    <property type="match status" value="1"/>
</dbReference>
<dbReference type="AlphaFoldDB" id="A0AAV2WLI2"/>
<keyword evidence="5 8" id="KW-0408">Iron</keyword>
<evidence type="ECO:0000256" key="7">
    <source>
        <dbReference type="ARBA" id="ARBA00023291"/>
    </source>
</evidence>
<keyword evidence="3 8" id="KW-0479">Metal-binding</keyword>
<dbReference type="PANTHER" id="PTHR36923">
    <property type="entry name" value="FERREDOXIN"/>
    <property type="match status" value="1"/>
</dbReference>
<dbReference type="InterPro" id="IPR017896">
    <property type="entry name" value="4Fe4S_Fe-S-bd"/>
</dbReference>
<comment type="function">
    <text evidence="8">Ferredoxins are iron-sulfur proteins that transfer electrons in a wide variety of metabolic reactions.</text>
</comment>
<dbReference type="PRINTS" id="PR00352">
    <property type="entry name" value="3FE4SFRDOXIN"/>
</dbReference>
<evidence type="ECO:0000259" key="9">
    <source>
        <dbReference type="PROSITE" id="PS51379"/>
    </source>
</evidence>
<evidence type="ECO:0000256" key="2">
    <source>
        <dbReference type="ARBA" id="ARBA00022448"/>
    </source>
</evidence>
<gene>
    <name evidence="10" type="ORF">BN1047_02638</name>
</gene>
<dbReference type="Gene3D" id="3.30.70.20">
    <property type="match status" value="1"/>
</dbReference>
<proteinExistence type="predicted"/>
<dbReference type="GO" id="GO:0009055">
    <property type="term" value="F:electron transfer activity"/>
    <property type="evidence" value="ECO:0007669"/>
    <property type="project" value="UniProtKB-UniRule"/>
</dbReference>
<evidence type="ECO:0000256" key="5">
    <source>
        <dbReference type="ARBA" id="ARBA00023004"/>
    </source>
</evidence>
<dbReference type="RefSeq" id="WP_030136682.1">
    <property type="nucleotide sequence ID" value="NZ_CP074376.1"/>
</dbReference>
<organism evidence="10 11">
    <name type="scientific">Mycolicibacterium neoaurum</name>
    <name type="common">Mycobacterium neoaurum</name>
    <dbReference type="NCBI Taxonomy" id="1795"/>
    <lineage>
        <taxon>Bacteria</taxon>
        <taxon>Bacillati</taxon>
        <taxon>Actinomycetota</taxon>
        <taxon>Actinomycetes</taxon>
        <taxon>Mycobacteriales</taxon>
        <taxon>Mycobacteriaceae</taxon>
        <taxon>Mycolicibacterium</taxon>
    </lineage>
</organism>
<dbReference type="Proteomes" id="UP000028864">
    <property type="component" value="Unassembled WGS sequence"/>
</dbReference>
<dbReference type="SUPFAM" id="SSF54862">
    <property type="entry name" value="4Fe-4S ferredoxins"/>
    <property type="match status" value="1"/>
</dbReference>
<evidence type="ECO:0000256" key="6">
    <source>
        <dbReference type="ARBA" id="ARBA00023014"/>
    </source>
</evidence>
<name>A0AAV2WLI2_MYCNE</name>
<dbReference type="GO" id="GO:0051538">
    <property type="term" value="F:3 iron, 4 sulfur cluster binding"/>
    <property type="evidence" value="ECO:0007669"/>
    <property type="project" value="UniProtKB-KW"/>
</dbReference>
<accession>A0AAV2WLI2</accession>
<evidence type="ECO:0000256" key="8">
    <source>
        <dbReference type="RuleBase" id="RU368020"/>
    </source>
</evidence>
<dbReference type="EMBL" id="LK021338">
    <property type="protein sequence ID" value="CDQ44758.1"/>
    <property type="molecule type" value="Genomic_DNA"/>
</dbReference>
<evidence type="ECO:0000313" key="11">
    <source>
        <dbReference type="Proteomes" id="UP000028864"/>
    </source>
</evidence>
<feature type="domain" description="4Fe-4S ferredoxin-type" evidence="9">
    <location>
        <begin position="4"/>
        <end position="32"/>
    </location>
</feature>
<dbReference type="InterPro" id="IPR001080">
    <property type="entry name" value="3Fe4S_ferredoxin"/>
</dbReference>
<keyword evidence="2 8" id="KW-0813">Transport</keyword>
<evidence type="ECO:0000256" key="4">
    <source>
        <dbReference type="ARBA" id="ARBA00022982"/>
    </source>
</evidence>